<evidence type="ECO:0000256" key="9">
    <source>
        <dbReference type="HAMAP-Rule" id="MF_00024"/>
    </source>
</evidence>
<gene>
    <name evidence="9" type="primary">cobD</name>
    <name evidence="10" type="ORF">HC246_03760</name>
</gene>
<evidence type="ECO:0000313" key="11">
    <source>
        <dbReference type="Proteomes" id="UP000738376"/>
    </source>
</evidence>
<evidence type="ECO:0000256" key="6">
    <source>
        <dbReference type="ARBA" id="ARBA00022692"/>
    </source>
</evidence>
<evidence type="ECO:0000256" key="3">
    <source>
        <dbReference type="ARBA" id="ARBA00006263"/>
    </source>
</evidence>
<name>A0ABX1LM02_9CYAN</name>
<proteinExistence type="inferred from homology"/>
<sequence>MILIFAAILDRLIGDPVNWLHPVQVMGWMIAQFTNLVIIQDTATNKRIPRFSPLIMRIAGVVLGVSMVLGSGAVTWLMLIIASQIHPLLAIALSSILLASCFAERSLRDAAESVLKILQTGNLEQARQELSRYVGRDTNDLSELEILRAVLETVTENAIDAVTSPLFYALIGSFLFPYGGVALAIAYKASSTLDSMVGYREFPYSDLGWFSAKTDDVLTWIPCRLTVITLALVSGKPYAVWKVCQRDAHQDPSPNSGWSECVYAAILQVQLGGENRYRGIVKYKPLLGEAIEAIAPPKIQQALNLTKTCFLIWLSLAIFFAILFTDFSTFLSRYGLGFAIR</sequence>
<dbReference type="Pfam" id="PF03186">
    <property type="entry name" value="CobD_Cbib"/>
    <property type="match status" value="1"/>
</dbReference>
<comment type="subcellular location">
    <subcellularLocation>
        <location evidence="1 9">Cell membrane</location>
        <topology evidence="1 9">Multi-pass membrane protein</topology>
    </subcellularLocation>
</comment>
<comment type="caution">
    <text evidence="9">Lacks conserved residue(s) required for the propagation of feature annotation.</text>
</comment>
<accession>A0ABX1LM02</accession>
<dbReference type="EMBL" id="JAAVJL010000001">
    <property type="protein sequence ID" value="NMF57155.1"/>
    <property type="molecule type" value="Genomic_DNA"/>
</dbReference>
<keyword evidence="6 9" id="KW-0812">Transmembrane</keyword>
<dbReference type="HAMAP" id="MF_00024">
    <property type="entry name" value="CobD_CbiB"/>
    <property type="match status" value="1"/>
</dbReference>
<comment type="similarity">
    <text evidence="3 9">Belongs to the CobD/CbiB family.</text>
</comment>
<evidence type="ECO:0000256" key="4">
    <source>
        <dbReference type="ARBA" id="ARBA00022475"/>
    </source>
</evidence>
<evidence type="ECO:0000256" key="5">
    <source>
        <dbReference type="ARBA" id="ARBA00022573"/>
    </source>
</evidence>
<keyword evidence="7 9" id="KW-1133">Transmembrane helix</keyword>
<feature type="transmembrane region" description="Helical" evidence="9">
    <location>
        <begin position="166"/>
        <end position="187"/>
    </location>
</feature>
<keyword evidence="4 9" id="KW-1003">Cell membrane</keyword>
<dbReference type="PANTHER" id="PTHR34308">
    <property type="entry name" value="COBALAMIN BIOSYNTHESIS PROTEIN CBIB"/>
    <property type="match status" value="1"/>
</dbReference>
<keyword evidence="11" id="KW-1185">Reference proteome</keyword>
<feature type="transmembrane region" description="Helical" evidence="9">
    <location>
        <begin position="24"/>
        <end position="42"/>
    </location>
</feature>
<protein>
    <recommendedName>
        <fullName evidence="9">Cobalamin biosynthesis protein CobD</fullName>
    </recommendedName>
</protein>
<comment type="function">
    <text evidence="9">Converts cobyric acid to cobinamide by the addition of aminopropanol on the F carboxylic group.</text>
</comment>
<reference evidence="10 11" key="1">
    <citation type="submission" date="2020-03" db="EMBL/GenBank/DDBJ databases">
        <title>Draft Genome Sequence of 2-Methylisoborneol Producing Pseudanabaena yagii Strain GIHE-NHR1 Isolated from North Han River in South Korea.</title>
        <authorList>
            <person name="Jeong J."/>
        </authorList>
    </citation>
    <scope>NUCLEOTIDE SEQUENCE [LARGE SCALE GENOMIC DNA]</scope>
    <source>
        <strain evidence="10 11">GIHE-NHR1</strain>
    </source>
</reference>
<dbReference type="NCBIfam" id="TIGR00380">
    <property type="entry name" value="cobal_cbiB"/>
    <property type="match status" value="1"/>
</dbReference>
<evidence type="ECO:0000256" key="1">
    <source>
        <dbReference type="ARBA" id="ARBA00004651"/>
    </source>
</evidence>
<comment type="caution">
    <text evidence="10">The sequence shown here is derived from an EMBL/GenBank/DDBJ whole genome shotgun (WGS) entry which is preliminary data.</text>
</comment>
<comment type="pathway">
    <text evidence="2 9">Cofactor biosynthesis; adenosylcobalamin biosynthesis.</text>
</comment>
<feature type="transmembrane region" description="Helical" evidence="9">
    <location>
        <begin position="54"/>
        <end position="79"/>
    </location>
</feature>
<evidence type="ECO:0000313" key="10">
    <source>
        <dbReference type="EMBL" id="NMF57155.1"/>
    </source>
</evidence>
<dbReference type="InterPro" id="IPR004485">
    <property type="entry name" value="Cobalamin_biosynth_CobD/CbiB"/>
</dbReference>
<evidence type="ECO:0000256" key="8">
    <source>
        <dbReference type="ARBA" id="ARBA00023136"/>
    </source>
</evidence>
<organism evidence="10 11">
    <name type="scientific">Pseudanabaena yagii GIHE-NHR1</name>
    <dbReference type="NCBI Taxonomy" id="2722753"/>
    <lineage>
        <taxon>Bacteria</taxon>
        <taxon>Bacillati</taxon>
        <taxon>Cyanobacteriota</taxon>
        <taxon>Cyanophyceae</taxon>
        <taxon>Pseudanabaenales</taxon>
        <taxon>Pseudanabaenaceae</taxon>
        <taxon>Pseudanabaena</taxon>
        <taxon>Pseudanabaena yagii</taxon>
    </lineage>
</organism>
<feature type="transmembrane region" description="Helical" evidence="9">
    <location>
        <begin position="310"/>
        <end position="331"/>
    </location>
</feature>
<keyword evidence="5 9" id="KW-0169">Cobalamin biosynthesis</keyword>
<dbReference type="PANTHER" id="PTHR34308:SF1">
    <property type="entry name" value="COBALAMIN BIOSYNTHESIS PROTEIN CBIB"/>
    <property type="match status" value="1"/>
</dbReference>
<dbReference type="Proteomes" id="UP000738376">
    <property type="component" value="Unassembled WGS sequence"/>
</dbReference>
<evidence type="ECO:0000256" key="2">
    <source>
        <dbReference type="ARBA" id="ARBA00004953"/>
    </source>
</evidence>
<keyword evidence="8 9" id="KW-0472">Membrane</keyword>
<evidence type="ECO:0000256" key="7">
    <source>
        <dbReference type="ARBA" id="ARBA00022989"/>
    </source>
</evidence>